<protein>
    <submittedName>
        <fullName evidence="5">Dihydrodipicolinate reductase</fullName>
    </submittedName>
</protein>
<dbReference type="Proteomes" id="UP000238220">
    <property type="component" value="Unassembled WGS sequence"/>
</dbReference>
<gene>
    <name evidence="5" type="ORF">C3942_20240</name>
</gene>
<sequence>MRTRPYRVVQWATGNVGTRSLRCVIEHPRLQLVGLHVHSEAKAGRDAGELCGLAPVGVQATRSIEDILALKPDCVLYMQQGANFDDICRLLSAGINIVTTRTEFNHPASLDPVLRARVEDACVRGASSIHATGSSPGFITEALPLVLGSLQRRLDMLRISEFANLAPRNSPELLFQVMGFGQAPDPRRDAGRAHHLRQAFAPSLQLVAEALGLGFDSVEASGDVALARRDTRIAAGELKAGTVAAQRATVTGLYRGKPLMRFKATWYCGTDIDADWDLRGDGWHVEVDGDVPLDLAIRFPVTPEQWPRVSPGLTAHRAVNAVPYICAAAPGIRTTVDLPQVVSDLGP</sequence>
<dbReference type="InterPro" id="IPR000846">
    <property type="entry name" value="DapB_N"/>
</dbReference>
<keyword evidence="1" id="KW-0521">NADP</keyword>
<organism evidence="5 6">
    <name type="scientific">Solimonas fluminis</name>
    <dbReference type="NCBI Taxonomy" id="2086571"/>
    <lineage>
        <taxon>Bacteria</taxon>
        <taxon>Pseudomonadati</taxon>
        <taxon>Pseudomonadota</taxon>
        <taxon>Gammaproteobacteria</taxon>
        <taxon>Nevskiales</taxon>
        <taxon>Nevskiaceae</taxon>
        <taxon>Solimonas</taxon>
    </lineage>
</organism>
<evidence type="ECO:0000256" key="2">
    <source>
        <dbReference type="ARBA" id="ARBA00023002"/>
    </source>
</evidence>
<feature type="domain" description="2,4-diaminopentanoate dehydrogenase C-terminal" evidence="4">
    <location>
        <begin position="199"/>
        <end position="340"/>
    </location>
</feature>
<evidence type="ECO:0000313" key="5">
    <source>
        <dbReference type="EMBL" id="PPE72030.1"/>
    </source>
</evidence>
<reference evidence="5 6" key="1">
    <citation type="submission" date="2018-02" db="EMBL/GenBank/DDBJ databases">
        <title>Genome sequencing of Solimonas sp. HR-BB.</title>
        <authorList>
            <person name="Lee Y."/>
            <person name="Jeon C.O."/>
        </authorList>
    </citation>
    <scope>NUCLEOTIDE SEQUENCE [LARGE SCALE GENOMIC DNA]</scope>
    <source>
        <strain evidence="5 6">HR-BB</strain>
    </source>
</reference>
<dbReference type="Pfam" id="PF01113">
    <property type="entry name" value="DapB_N"/>
    <property type="match status" value="1"/>
</dbReference>
<keyword evidence="2" id="KW-0560">Oxidoreductase</keyword>
<dbReference type="CDD" id="cd24146">
    <property type="entry name" value="nat-AmDH_N_like"/>
    <property type="match status" value="1"/>
</dbReference>
<dbReference type="OrthoDB" id="9767616at2"/>
<dbReference type="EMBL" id="PSNW01000016">
    <property type="protein sequence ID" value="PPE72030.1"/>
    <property type="molecule type" value="Genomic_DNA"/>
</dbReference>
<evidence type="ECO:0000313" key="6">
    <source>
        <dbReference type="Proteomes" id="UP000238220"/>
    </source>
</evidence>
<dbReference type="AlphaFoldDB" id="A0A2S5TAJ7"/>
<evidence type="ECO:0000259" key="3">
    <source>
        <dbReference type="Pfam" id="PF01113"/>
    </source>
</evidence>
<accession>A0A2S5TAJ7</accession>
<feature type="domain" description="Dihydrodipicolinate reductase N-terminal" evidence="3">
    <location>
        <begin position="12"/>
        <end position="104"/>
    </location>
</feature>
<evidence type="ECO:0000259" key="4">
    <source>
        <dbReference type="Pfam" id="PF19328"/>
    </source>
</evidence>
<keyword evidence="6" id="KW-1185">Reference proteome</keyword>
<dbReference type="RefSeq" id="WP_104232186.1">
    <property type="nucleotide sequence ID" value="NZ_PSNW01000016.1"/>
</dbReference>
<evidence type="ECO:0000256" key="1">
    <source>
        <dbReference type="ARBA" id="ARBA00022857"/>
    </source>
</evidence>
<dbReference type="InterPro" id="IPR045760">
    <property type="entry name" value="DAP_DH_C"/>
</dbReference>
<dbReference type="Gene3D" id="3.40.50.720">
    <property type="entry name" value="NAD(P)-binding Rossmann-like Domain"/>
    <property type="match status" value="1"/>
</dbReference>
<dbReference type="GO" id="GO:0009089">
    <property type="term" value="P:lysine biosynthetic process via diaminopimelate"/>
    <property type="evidence" value="ECO:0007669"/>
    <property type="project" value="InterPro"/>
</dbReference>
<dbReference type="GO" id="GO:0008839">
    <property type="term" value="F:4-hydroxy-tetrahydrodipicolinate reductase"/>
    <property type="evidence" value="ECO:0007669"/>
    <property type="project" value="InterPro"/>
</dbReference>
<proteinExistence type="predicted"/>
<dbReference type="Pfam" id="PF19328">
    <property type="entry name" value="DAP_DH_C"/>
    <property type="match status" value="1"/>
</dbReference>
<dbReference type="SUPFAM" id="SSF51735">
    <property type="entry name" value="NAD(P)-binding Rossmann-fold domains"/>
    <property type="match status" value="1"/>
</dbReference>
<comment type="caution">
    <text evidence="5">The sequence shown here is derived from an EMBL/GenBank/DDBJ whole genome shotgun (WGS) entry which is preliminary data.</text>
</comment>
<dbReference type="InterPro" id="IPR036291">
    <property type="entry name" value="NAD(P)-bd_dom_sf"/>
</dbReference>
<name>A0A2S5TAJ7_9GAMM</name>